<accession>A0AAE0KGX2</accession>
<evidence type="ECO:0000256" key="7">
    <source>
        <dbReference type="SAM" id="Phobius"/>
    </source>
</evidence>
<feature type="transmembrane region" description="Helical" evidence="7">
    <location>
        <begin position="131"/>
        <end position="151"/>
    </location>
</feature>
<comment type="similarity">
    <text evidence="2">Belongs to the major facilitator superfamily. TCR/Tet family.</text>
</comment>
<dbReference type="AlphaFoldDB" id="A0AAE0KGX2"/>
<reference evidence="9" key="2">
    <citation type="submission" date="2023-06" db="EMBL/GenBank/DDBJ databases">
        <authorList>
            <consortium name="Lawrence Berkeley National Laboratory"/>
            <person name="Haridas S."/>
            <person name="Hensen N."/>
            <person name="Bonometti L."/>
            <person name="Westerberg I."/>
            <person name="Brannstrom I.O."/>
            <person name="Guillou S."/>
            <person name="Cros-Aarteil S."/>
            <person name="Calhoun S."/>
            <person name="Kuo A."/>
            <person name="Mondo S."/>
            <person name="Pangilinan J."/>
            <person name="Riley R."/>
            <person name="Labutti K."/>
            <person name="Andreopoulos B."/>
            <person name="Lipzen A."/>
            <person name="Chen C."/>
            <person name="Yanf M."/>
            <person name="Daum C."/>
            <person name="Ng V."/>
            <person name="Clum A."/>
            <person name="Steindorff A."/>
            <person name="Ohm R."/>
            <person name="Martin F."/>
            <person name="Silar P."/>
            <person name="Natvig D."/>
            <person name="Lalanne C."/>
            <person name="Gautier V."/>
            <person name="Ament-Velasquez S.L."/>
            <person name="Kruys A."/>
            <person name="Hutchinson M.I."/>
            <person name="Powell A.J."/>
            <person name="Barry K."/>
            <person name="Miller A.N."/>
            <person name="Grigoriev I.V."/>
            <person name="Debuchy R."/>
            <person name="Gladieux P."/>
            <person name="Thoren M.H."/>
            <person name="Johannesson H."/>
        </authorList>
    </citation>
    <scope>NUCLEOTIDE SEQUENCE</scope>
    <source>
        <strain evidence="9">CBS 958.72</strain>
    </source>
</reference>
<evidence type="ECO:0000256" key="4">
    <source>
        <dbReference type="ARBA" id="ARBA00022989"/>
    </source>
</evidence>
<dbReference type="SUPFAM" id="SSF103473">
    <property type="entry name" value="MFS general substrate transporter"/>
    <property type="match status" value="1"/>
</dbReference>
<feature type="transmembrane region" description="Helical" evidence="7">
    <location>
        <begin position="220"/>
        <end position="241"/>
    </location>
</feature>
<keyword evidence="4 7" id="KW-1133">Transmembrane helix</keyword>
<keyword evidence="10" id="KW-1185">Reference proteome</keyword>
<feature type="transmembrane region" description="Helical" evidence="7">
    <location>
        <begin position="157"/>
        <end position="182"/>
    </location>
</feature>
<protein>
    <submittedName>
        <fullName evidence="9">MFS transporter</fullName>
    </submittedName>
</protein>
<gene>
    <name evidence="9" type="ORF">B0T24DRAFT_718703</name>
</gene>
<dbReference type="Proteomes" id="UP001287356">
    <property type="component" value="Unassembled WGS sequence"/>
</dbReference>
<proteinExistence type="inferred from homology"/>
<evidence type="ECO:0000313" key="9">
    <source>
        <dbReference type="EMBL" id="KAK3376326.1"/>
    </source>
</evidence>
<keyword evidence="3 7" id="KW-0812">Transmembrane</keyword>
<sequence length="603" mass="63644">MAASSNNPPPLGIGPVRVSDEAEKTSALPPPTDAIPRDEEEAGAEAVGQAPADHGSTLRGFRLYAVAIGVCFGALMMSLDISILGTALPSIMTDLGDSSSNIAWYPAAFTLATCALTPVAGKLASVFRLDLVYSSFTLVFLVGSILCGWAPSSSAFIAGRAIAGIGAAGVASNGLVILVTAAPPTKKPVFMGAGAACFVIGLIAGPLLGGAFTDRLTWRWCFWINIPFNILTLTVVSLFFRRPRQEQVEGRSETGISERIQSLDLIGCIIFVPGIFMFLLAMQTGSSSSGSNGTSWSSGTVVGLFVGSGVVLAAFVAWEWQRGSQAMIPGTVVMRRSVVFVCLFASTQMGALTVAAYYLPAWFQAIQGVGPLQSGVRMLPTVVTQMLVTIVASGLAMRIKYYNPWFFLAPIFMCTSSVLYTTFTVSSTPASHWIGYQVIQGFATGFGMQMSSLCVQLELKDSPELVPVGIALVMFVQYLGATVVQVIAGTVFNSELSSQLGRIALTPSQRSALLGVGIKGIREVTEKRFPLLLDSVLEAYNTAITRVFFVPAGAATLGFSFAFGIKWTRIEGAAAAGGRLARLRAARAAKAVAKAEQKQEPKT</sequence>
<feature type="transmembrane region" description="Helical" evidence="7">
    <location>
        <begin position="301"/>
        <end position="318"/>
    </location>
</feature>
<name>A0AAE0KGX2_9PEZI</name>
<dbReference type="InterPro" id="IPR011701">
    <property type="entry name" value="MFS"/>
</dbReference>
<feature type="transmembrane region" description="Helical" evidence="7">
    <location>
        <begin position="262"/>
        <end position="281"/>
    </location>
</feature>
<dbReference type="PANTHER" id="PTHR23501:SF193">
    <property type="entry name" value="MULTIDRUG TRANSPORTER, PUTATIVE (AFU_ORTHOLOGUE AFUA_8G00940)-RELATED"/>
    <property type="match status" value="1"/>
</dbReference>
<feature type="transmembrane region" description="Helical" evidence="7">
    <location>
        <begin position="338"/>
        <end position="358"/>
    </location>
</feature>
<evidence type="ECO:0000256" key="2">
    <source>
        <dbReference type="ARBA" id="ARBA00007520"/>
    </source>
</evidence>
<dbReference type="Gene3D" id="1.20.1250.20">
    <property type="entry name" value="MFS general substrate transporter like domains"/>
    <property type="match status" value="2"/>
</dbReference>
<keyword evidence="5 7" id="KW-0472">Membrane</keyword>
<organism evidence="9 10">
    <name type="scientific">Lasiosphaeria ovina</name>
    <dbReference type="NCBI Taxonomy" id="92902"/>
    <lineage>
        <taxon>Eukaryota</taxon>
        <taxon>Fungi</taxon>
        <taxon>Dikarya</taxon>
        <taxon>Ascomycota</taxon>
        <taxon>Pezizomycotina</taxon>
        <taxon>Sordariomycetes</taxon>
        <taxon>Sordariomycetidae</taxon>
        <taxon>Sordariales</taxon>
        <taxon>Lasiosphaeriaceae</taxon>
        <taxon>Lasiosphaeria</taxon>
    </lineage>
</organism>
<feature type="transmembrane region" description="Helical" evidence="7">
    <location>
        <begin position="189"/>
        <end position="208"/>
    </location>
</feature>
<dbReference type="InterPro" id="IPR020846">
    <property type="entry name" value="MFS_dom"/>
</dbReference>
<comment type="caution">
    <text evidence="9">The sequence shown here is derived from an EMBL/GenBank/DDBJ whole genome shotgun (WGS) entry which is preliminary data.</text>
</comment>
<feature type="transmembrane region" description="Helical" evidence="7">
    <location>
        <begin position="404"/>
        <end position="423"/>
    </location>
</feature>
<reference evidence="9" key="1">
    <citation type="journal article" date="2023" name="Mol. Phylogenet. Evol.">
        <title>Genome-scale phylogeny and comparative genomics of the fungal order Sordariales.</title>
        <authorList>
            <person name="Hensen N."/>
            <person name="Bonometti L."/>
            <person name="Westerberg I."/>
            <person name="Brannstrom I.O."/>
            <person name="Guillou S."/>
            <person name="Cros-Aarteil S."/>
            <person name="Calhoun S."/>
            <person name="Haridas S."/>
            <person name="Kuo A."/>
            <person name="Mondo S."/>
            <person name="Pangilinan J."/>
            <person name="Riley R."/>
            <person name="LaButti K."/>
            <person name="Andreopoulos B."/>
            <person name="Lipzen A."/>
            <person name="Chen C."/>
            <person name="Yan M."/>
            <person name="Daum C."/>
            <person name="Ng V."/>
            <person name="Clum A."/>
            <person name="Steindorff A."/>
            <person name="Ohm R.A."/>
            <person name="Martin F."/>
            <person name="Silar P."/>
            <person name="Natvig D.O."/>
            <person name="Lalanne C."/>
            <person name="Gautier V."/>
            <person name="Ament-Velasquez S.L."/>
            <person name="Kruys A."/>
            <person name="Hutchinson M.I."/>
            <person name="Powell A.J."/>
            <person name="Barry K."/>
            <person name="Miller A.N."/>
            <person name="Grigoriev I.V."/>
            <person name="Debuchy R."/>
            <person name="Gladieux P."/>
            <person name="Hiltunen Thoren M."/>
            <person name="Johannesson H."/>
        </authorList>
    </citation>
    <scope>NUCLEOTIDE SEQUENCE</scope>
    <source>
        <strain evidence="9">CBS 958.72</strain>
    </source>
</reference>
<dbReference type="PROSITE" id="PS50850">
    <property type="entry name" value="MFS"/>
    <property type="match status" value="1"/>
</dbReference>
<dbReference type="EMBL" id="JAULSN010000003">
    <property type="protein sequence ID" value="KAK3376326.1"/>
    <property type="molecule type" value="Genomic_DNA"/>
</dbReference>
<dbReference type="PANTHER" id="PTHR23501">
    <property type="entry name" value="MAJOR FACILITATOR SUPERFAMILY"/>
    <property type="match status" value="1"/>
</dbReference>
<evidence type="ECO:0000256" key="3">
    <source>
        <dbReference type="ARBA" id="ARBA00022692"/>
    </source>
</evidence>
<dbReference type="Pfam" id="PF07690">
    <property type="entry name" value="MFS_1"/>
    <property type="match status" value="1"/>
</dbReference>
<feature type="domain" description="Major facilitator superfamily (MFS) profile" evidence="8">
    <location>
        <begin position="66"/>
        <end position="570"/>
    </location>
</feature>
<feature type="transmembrane region" description="Helical" evidence="7">
    <location>
        <begin position="63"/>
        <end position="84"/>
    </location>
</feature>
<evidence type="ECO:0000256" key="5">
    <source>
        <dbReference type="ARBA" id="ARBA00023136"/>
    </source>
</evidence>
<comment type="subcellular location">
    <subcellularLocation>
        <location evidence="1">Membrane</location>
        <topology evidence="1">Multi-pass membrane protein</topology>
    </subcellularLocation>
</comment>
<feature type="region of interest" description="Disordered" evidence="6">
    <location>
        <begin position="1"/>
        <end position="54"/>
    </location>
</feature>
<dbReference type="InterPro" id="IPR036259">
    <property type="entry name" value="MFS_trans_sf"/>
</dbReference>
<dbReference type="GO" id="GO:0022857">
    <property type="term" value="F:transmembrane transporter activity"/>
    <property type="evidence" value="ECO:0007669"/>
    <property type="project" value="InterPro"/>
</dbReference>
<evidence type="ECO:0000313" key="10">
    <source>
        <dbReference type="Proteomes" id="UP001287356"/>
    </source>
</evidence>
<feature type="transmembrane region" description="Helical" evidence="7">
    <location>
        <begin position="468"/>
        <end position="492"/>
    </location>
</feature>
<evidence type="ECO:0000256" key="1">
    <source>
        <dbReference type="ARBA" id="ARBA00004141"/>
    </source>
</evidence>
<dbReference type="GO" id="GO:0005886">
    <property type="term" value="C:plasma membrane"/>
    <property type="evidence" value="ECO:0007669"/>
    <property type="project" value="TreeGrafter"/>
</dbReference>
<feature type="transmembrane region" description="Helical" evidence="7">
    <location>
        <begin position="104"/>
        <end position="124"/>
    </location>
</feature>
<evidence type="ECO:0000259" key="8">
    <source>
        <dbReference type="PROSITE" id="PS50850"/>
    </source>
</evidence>
<feature type="transmembrane region" description="Helical" evidence="7">
    <location>
        <begin position="378"/>
        <end position="397"/>
    </location>
</feature>
<evidence type="ECO:0000256" key="6">
    <source>
        <dbReference type="SAM" id="MobiDB-lite"/>
    </source>
</evidence>